<evidence type="ECO:0000313" key="3">
    <source>
        <dbReference type="Proteomes" id="UP000596427"/>
    </source>
</evidence>
<dbReference type="EMBL" id="CP063362">
    <property type="protein sequence ID" value="QRG06083.1"/>
    <property type="molecule type" value="Genomic_DNA"/>
</dbReference>
<evidence type="ECO:0000313" key="2">
    <source>
        <dbReference type="EMBL" id="QRG06083.1"/>
    </source>
</evidence>
<gene>
    <name evidence="2" type="ORF">EZH22_24335</name>
</gene>
<protein>
    <recommendedName>
        <fullName evidence="4">Secreted protein</fullName>
    </recommendedName>
</protein>
<name>A0A974SJ74_9HYPH</name>
<dbReference type="AlphaFoldDB" id="A0A974SJ74"/>
<reference evidence="2 3" key="1">
    <citation type="submission" date="2020-10" db="EMBL/GenBank/DDBJ databases">
        <title>Degradation of 1,4-Dioxane by Xanthobacter sp. YN2, via a Novel Group-2 Soluble Di-Iron Monooxygenase.</title>
        <authorList>
            <person name="Ma F."/>
            <person name="Wang Y."/>
            <person name="Yang J."/>
            <person name="Guo H."/>
            <person name="Su D."/>
            <person name="Yu L."/>
        </authorList>
    </citation>
    <scope>NUCLEOTIDE SEQUENCE [LARGE SCALE GENOMIC DNA]</scope>
    <source>
        <strain evidence="2 3">YN2</strain>
    </source>
</reference>
<dbReference type="KEGG" id="xdi:EZH22_24335"/>
<evidence type="ECO:0000256" key="1">
    <source>
        <dbReference type="SAM" id="SignalP"/>
    </source>
</evidence>
<feature type="signal peptide" evidence="1">
    <location>
        <begin position="1"/>
        <end position="18"/>
    </location>
</feature>
<evidence type="ECO:0008006" key="4">
    <source>
        <dbReference type="Google" id="ProtNLM"/>
    </source>
</evidence>
<keyword evidence="1" id="KW-0732">Signal</keyword>
<accession>A0A974SJ74</accession>
<dbReference type="RefSeq" id="WP_203192958.1">
    <property type="nucleotide sequence ID" value="NZ_CP063362.1"/>
</dbReference>
<dbReference type="Proteomes" id="UP000596427">
    <property type="component" value="Chromosome"/>
</dbReference>
<keyword evidence="3" id="KW-1185">Reference proteome</keyword>
<sequence length="100" mass="10724">MTRSIVAAVALSVLPALAHDAPSGFTYLPSCCSSTDCRPADTGEVVEKDGGWLVVPSHTWLPANDLRLHEAPDGRFHVCNKVAGDRLSEPWCVYLPSFGS</sequence>
<feature type="chain" id="PRO_5038069442" description="Secreted protein" evidence="1">
    <location>
        <begin position="19"/>
        <end position="100"/>
    </location>
</feature>
<proteinExistence type="predicted"/>
<organism evidence="2 3">
    <name type="scientific">Xanthobacter dioxanivorans</name>
    <dbReference type="NCBI Taxonomy" id="2528964"/>
    <lineage>
        <taxon>Bacteria</taxon>
        <taxon>Pseudomonadati</taxon>
        <taxon>Pseudomonadota</taxon>
        <taxon>Alphaproteobacteria</taxon>
        <taxon>Hyphomicrobiales</taxon>
        <taxon>Xanthobacteraceae</taxon>
        <taxon>Xanthobacter</taxon>
    </lineage>
</organism>